<dbReference type="PANTHER" id="PTHR43179:SF11">
    <property type="entry name" value="GLYCOSYL TRANSFERASE"/>
    <property type="match status" value="1"/>
</dbReference>
<dbReference type="Gene3D" id="3.90.550.10">
    <property type="entry name" value="Spore Coat Polysaccharide Biosynthesis Protein SpsA, Chain A"/>
    <property type="match status" value="1"/>
</dbReference>
<protein>
    <submittedName>
        <fullName evidence="3">Glycosyltransferase family 2 protein</fullName>
    </submittedName>
</protein>
<comment type="caution">
    <text evidence="3">The sequence shown here is derived from an EMBL/GenBank/DDBJ whole genome shotgun (WGS) entry which is preliminary data.</text>
</comment>
<evidence type="ECO:0000256" key="2">
    <source>
        <dbReference type="SAM" id="Phobius"/>
    </source>
</evidence>
<dbReference type="Proteomes" id="UP000760480">
    <property type="component" value="Unassembled WGS sequence"/>
</dbReference>
<dbReference type="PANTHER" id="PTHR43179">
    <property type="entry name" value="RHAMNOSYLTRANSFERASE WBBL"/>
    <property type="match status" value="1"/>
</dbReference>
<gene>
    <name evidence="3" type="ORF">E4P82_06845</name>
</gene>
<dbReference type="CDD" id="cd04186">
    <property type="entry name" value="GT_2_like_c"/>
    <property type="match status" value="1"/>
</dbReference>
<proteinExistence type="predicted"/>
<accession>A0ABX1TLV9</accession>
<keyword evidence="2" id="KW-0472">Membrane</keyword>
<evidence type="ECO:0000313" key="3">
    <source>
        <dbReference type="EMBL" id="NMQ18951.1"/>
    </source>
</evidence>
<evidence type="ECO:0000313" key="4">
    <source>
        <dbReference type="Proteomes" id="UP000760480"/>
    </source>
</evidence>
<dbReference type="SUPFAM" id="SSF53448">
    <property type="entry name" value="Nucleotide-diphospho-sugar transferases"/>
    <property type="match status" value="1"/>
</dbReference>
<keyword evidence="2" id="KW-0812">Transmembrane</keyword>
<keyword evidence="2" id="KW-1133">Transmembrane helix</keyword>
<reference evidence="3 4" key="1">
    <citation type="submission" date="2019-03" db="EMBL/GenBank/DDBJ databases">
        <title>Metabolic reconstructions from genomes of highly enriched 'Candidatus Accumulibacter' and 'Candidatus Competibacter' bioreactor populations.</title>
        <authorList>
            <person name="Annavajhala M.K."/>
            <person name="Welles L."/>
            <person name="Abbas B."/>
            <person name="Sorokin D."/>
            <person name="Park H."/>
            <person name="Van Loosdrecht M."/>
            <person name="Chandran K."/>
        </authorList>
    </citation>
    <scope>NUCLEOTIDE SEQUENCE [LARGE SCALE GENOMIC DNA]</scope>
    <source>
        <strain evidence="3 4">SBR_G</strain>
    </source>
</reference>
<dbReference type="EMBL" id="SPMZ01000017">
    <property type="protein sequence ID" value="NMQ18951.1"/>
    <property type="molecule type" value="Genomic_DNA"/>
</dbReference>
<sequence>MPRRSRPGDGSALLPPTGSSGNPGVLQELSVSSECPENPERHPGSIPPALHPSSTIAILIVNYRRAADTLECLASLAQVNSPPFRVFLADNGSGPEDVATLTEYANQHPEWLRFVAYPDNTGFTGAHNRLFAEIIPMERYRHVLLLNNDTVVEPDFLTRMLARIDPARRIEMVAARVMQYADRERVDNLGITFYKCGLASNRKSPDDPLLGPSGNCALYTVELLRQVRVATGEYFDDRFFCYAEDTDLCWRAVWLGYRAAYAEDARVYHKGSVASGGPNSDFVLYHGIRNSLFVLVKNLPTRYLLRNLFWMLVLHAAILLRYAVKGKLRIVYRLYRDFLRGLSAMRRKRGSIEKQRRIPSNAIKPLISNMFYERDYVLNALRDLFMKIP</sequence>
<dbReference type="Pfam" id="PF13641">
    <property type="entry name" value="Glyco_tranf_2_3"/>
    <property type="match status" value="1"/>
</dbReference>
<organism evidence="3 4">
    <name type="scientific">Candidatus Competibacter phosphatis</name>
    <dbReference type="NCBI Taxonomy" id="221280"/>
    <lineage>
        <taxon>Bacteria</taxon>
        <taxon>Pseudomonadati</taxon>
        <taxon>Pseudomonadota</taxon>
        <taxon>Gammaproteobacteria</taxon>
        <taxon>Candidatus Competibacteraceae</taxon>
        <taxon>Candidatus Competibacter</taxon>
    </lineage>
</organism>
<feature type="region of interest" description="Disordered" evidence="1">
    <location>
        <begin position="1"/>
        <end position="49"/>
    </location>
</feature>
<name>A0ABX1TLV9_9GAMM</name>
<evidence type="ECO:0000256" key="1">
    <source>
        <dbReference type="SAM" id="MobiDB-lite"/>
    </source>
</evidence>
<feature type="transmembrane region" description="Helical" evidence="2">
    <location>
        <begin position="303"/>
        <end position="324"/>
    </location>
</feature>
<keyword evidence="4" id="KW-1185">Reference proteome</keyword>
<dbReference type="InterPro" id="IPR029044">
    <property type="entry name" value="Nucleotide-diphossugar_trans"/>
</dbReference>